<evidence type="ECO:0000256" key="4">
    <source>
        <dbReference type="ARBA" id="ARBA00022691"/>
    </source>
</evidence>
<evidence type="ECO:0000313" key="9">
    <source>
        <dbReference type="Proteomes" id="UP001274321"/>
    </source>
</evidence>
<feature type="active site" description="Nucleophile" evidence="6">
    <location>
        <position position="410"/>
    </location>
</feature>
<dbReference type="InterPro" id="IPR023267">
    <property type="entry name" value="RCMT"/>
</dbReference>
<keyword evidence="5 6" id="KW-0694">RNA-binding</keyword>
<evidence type="ECO:0000256" key="2">
    <source>
        <dbReference type="ARBA" id="ARBA00022603"/>
    </source>
</evidence>
<evidence type="ECO:0000256" key="3">
    <source>
        <dbReference type="ARBA" id="ARBA00022679"/>
    </source>
</evidence>
<dbReference type="InterPro" id="IPR029063">
    <property type="entry name" value="SAM-dependent_MTases_sf"/>
</dbReference>
<dbReference type="Gene3D" id="3.40.50.150">
    <property type="entry name" value="Vaccinia Virus protein VP39"/>
    <property type="match status" value="1"/>
</dbReference>
<evidence type="ECO:0000259" key="7">
    <source>
        <dbReference type="PROSITE" id="PS51686"/>
    </source>
</evidence>
<keyword evidence="9" id="KW-1185">Reference proteome</keyword>
<dbReference type="Pfam" id="PF01189">
    <property type="entry name" value="Methyltr_RsmB-F"/>
    <property type="match status" value="1"/>
</dbReference>
<dbReference type="PROSITE" id="PS51686">
    <property type="entry name" value="SAM_MT_RSMB_NOP"/>
    <property type="match status" value="1"/>
</dbReference>
<comment type="similarity">
    <text evidence="1 6">Belongs to the class I-like SAM-binding methyltransferase superfamily. RsmB/NOP family.</text>
</comment>
<keyword evidence="3 6" id="KW-0808">Transferase</keyword>
<dbReference type="InterPro" id="IPR006027">
    <property type="entry name" value="NusB_RsmB_TIM44"/>
</dbReference>
<dbReference type="PROSITE" id="PS01153">
    <property type="entry name" value="NOL1_NOP2_SUN"/>
    <property type="match status" value="1"/>
</dbReference>
<evidence type="ECO:0000313" key="8">
    <source>
        <dbReference type="EMBL" id="MDX6806044.1"/>
    </source>
</evidence>
<dbReference type="CDD" id="cd02440">
    <property type="entry name" value="AdoMet_MTases"/>
    <property type="match status" value="1"/>
</dbReference>
<feature type="binding site" evidence="6">
    <location>
        <begin position="295"/>
        <end position="301"/>
    </location>
    <ligand>
        <name>S-adenosyl-L-methionine</name>
        <dbReference type="ChEBI" id="CHEBI:59789"/>
    </ligand>
</feature>
<name>A0ABU4RMJ1_9HYPH</name>
<feature type="binding site" evidence="6">
    <location>
        <position position="357"/>
    </location>
    <ligand>
        <name>S-adenosyl-L-methionine</name>
        <dbReference type="ChEBI" id="CHEBI:59789"/>
    </ligand>
</feature>
<keyword evidence="4 6" id="KW-0949">S-adenosyl-L-methionine</keyword>
<dbReference type="Gene3D" id="1.10.940.10">
    <property type="entry name" value="NusB-like"/>
    <property type="match status" value="1"/>
</dbReference>
<dbReference type="PRINTS" id="PR02008">
    <property type="entry name" value="RCMTFAMILY"/>
</dbReference>
<dbReference type="InterPro" id="IPR049560">
    <property type="entry name" value="MeTrfase_RsmB-F_NOP2_cat"/>
</dbReference>
<evidence type="ECO:0000256" key="1">
    <source>
        <dbReference type="ARBA" id="ARBA00007494"/>
    </source>
</evidence>
<dbReference type="InterPro" id="IPR001678">
    <property type="entry name" value="MeTrfase_RsmB-F_NOP2_dom"/>
</dbReference>
<keyword evidence="2 6" id="KW-0489">Methyltransferase</keyword>
<dbReference type="SUPFAM" id="SSF53335">
    <property type="entry name" value="S-adenosyl-L-methionine-dependent methyltransferases"/>
    <property type="match status" value="1"/>
</dbReference>
<accession>A0ABU4RMJ1</accession>
<evidence type="ECO:0000256" key="5">
    <source>
        <dbReference type="ARBA" id="ARBA00022884"/>
    </source>
</evidence>
<dbReference type="PANTHER" id="PTHR22807">
    <property type="entry name" value="NOP2 YEAST -RELATED NOL1/NOP2/FMU SUN DOMAIN-CONTAINING"/>
    <property type="match status" value="1"/>
</dbReference>
<dbReference type="Proteomes" id="UP001274321">
    <property type="component" value="Unassembled WGS sequence"/>
</dbReference>
<proteinExistence type="inferred from homology"/>
<dbReference type="InterPro" id="IPR035926">
    <property type="entry name" value="NusB-like_sf"/>
</dbReference>
<protein>
    <submittedName>
        <fullName evidence="8">Transcription antitermination factor NusB</fullName>
    </submittedName>
</protein>
<comment type="caution">
    <text evidence="8">The sequence shown here is derived from an EMBL/GenBank/DDBJ whole genome shotgun (WGS) entry which is preliminary data.</text>
</comment>
<dbReference type="InterPro" id="IPR018314">
    <property type="entry name" value="RsmB/NOL1/NOP2-like_CS"/>
</dbReference>
<feature type="binding site" evidence="6">
    <location>
        <position position="316"/>
    </location>
    <ligand>
        <name>S-adenosyl-L-methionine</name>
        <dbReference type="ChEBI" id="CHEBI:59789"/>
    </ligand>
</feature>
<dbReference type="EMBL" id="JAXAFJ010000004">
    <property type="protein sequence ID" value="MDX6806044.1"/>
    <property type="molecule type" value="Genomic_DNA"/>
</dbReference>
<reference evidence="8 9" key="1">
    <citation type="submission" date="2023-11" db="EMBL/GenBank/DDBJ databases">
        <authorList>
            <person name="Bao R."/>
        </authorList>
    </citation>
    <scope>NUCLEOTIDE SEQUENCE [LARGE SCALE GENOMIC DNA]</scope>
    <source>
        <strain evidence="8 9">PJ23</strain>
    </source>
</reference>
<feature type="domain" description="SAM-dependent MTase RsmB/NOP-type" evidence="7">
    <location>
        <begin position="188"/>
        <end position="482"/>
    </location>
</feature>
<dbReference type="Pfam" id="PF01029">
    <property type="entry name" value="NusB"/>
    <property type="match status" value="1"/>
</dbReference>
<comment type="caution">
    <text evidence="6">Lacks conserved residue(s) required for the propagation of feature annotation.</text>
</comment>
<dbReference type="SUPFAM" id="SSF48013">
    <property type="entry name" value="NusB-like"/>
    <property type="match status" value="1"/>
</dbReference>
<gene>
    <name evidence="8" type="ORF">SCD90_08205</name>
</gene>
<organism evidence="8 9">
    <name type="scientific">Terrihabitans rhizophilus</name>
    <dbReference type="NCBI Taxonomy" id="3092662"/>
    <lineage>
        <taxon>Bacteria</taxon>
        <taxon>Pseudomonadati</taxon>
        <taxon>Pseudomonadota</taxon>
        <taxon>Alphaproteobacteria</taxon>
        <taxon>Hyphomicrobiales</taxon>
        <taxon>Terrihabitans</taxon>
    </lineage>
</organism>
<sequence>MPRAWAAPAAASRLVRSLQNVLPDRGAARGAARGADFRSGSAHKGVMNLSATTGFASRRAATQLVHAVLQRGRPLDEALDDPRGLMVDLDARDRALARAIAGATLRRLGSLRAALAGFLRKPLDPRGALESILLTGAAQILLMDVPDHAAVGVAVDQANADRAARPFAPLVNAVLRNVAREREELLARMPASADIPEWLMRRRIASWGEAEALAITHAERSEPGLDLTVKSDPESWAARLGGIVLPTGTVRLVPHGPIIELEGFGGGEWWVQDAAAAIPARLLGAHSGMRVADLCAAPGGKTAQLAASGAEVTAIDRSAPRLRRLTENLKRLGLSANTVTADATTLEAPPFDAVLLDAPCSATGTIRRHPDVAWLKTPEDVGKLADLQARLIDASVRMLKPGGLLVYSTCSLEPEEGERQIEALLERTAGLERVPVDAAEIGGCSEMLTPAGELRTLPHHLPNDEPRLAGLDGFFAARLRRTA</sequence>
<evidence type="ECO:0000256" key="6">
    <source>
        <dbReference type="PROSITE-ProRule" id="PRU01023"/>
    </source>
</evidence>
<dbReference type="PANTHER" id="PTHR22807:SF61">
    <property type="entry name" value="NOL1_NOP2_SUN FAMILY PROTEIN _ ANTITERMINATION NUSB DOMAIN-CONTAINING PROTEIN"/>
    <property type="match status" value="1"/>
</dbReference>